<dbReference type="Proteomes" id="UP000593842">
    <property type="component" value="Chromosome"/>
</dbReference>
<dbReference type="GeneID" id="70579072"/>
<dbReference type="EMBL" id="JAJDKQ010000027">
    <property type="protein sequence ID" value="MCB8562676.1"/>
    <property type="molecule type" value="Genomic_DNA"/>
</dbReference>
<dbReference type="KEGG" id="fit:Fi14EGH31_06340"/>
<dbReference type="EMBL" id="AP024085">
    <property type="protein sequence ID" value="BCL56922.1"/>
    <property type="molecule type" value="Genomic_DNA"/>
</dbReference>
<protein>
    <submittedName>
        <fullName evidence="3">Uncharacterized protein</fullName>
    </submittedName>
</protein>
<reference evidence="5" key="3">
    <citation type="submission" date="2020-09" db="EMBL/GenBank/DDBJ databases">
        <title>Complete genome sequencing of Faecalibacillus intestinalis strain 14EGH31.</title>
        <authorList>
            <person name="Sakamoto M."/>
            <person name="Murakami T."/>
            <person name="Mori H."/>
        </authorList>
    </citation>
    <scope>NUCLEOTIDE SEQUENCE [LARGE SCALE GENOMIC DNA]</scope>
    <source>
        <strain evidence="5">14EGH31</strain>
    </source>
</reference>
<evidence type="ECO:0000313" key="5">
    <source>
        <dbReference type="Proteomes" id="UP000593842"/>
    </source>
</evidence>
<evidence type="ECO:0000313" key="3">
    <source>
        <dbReference type="EMBL" id="PST40460.1"/>
    </source>
</evidence>
<name>A0A2T3FYW2_9FIRM</name>
<dbReference type="Proteomes" id="UP001197827">
    <property type="component" value="Unassembled WGS sequence"/>
</dbReference>
<accession>A0A2T3FYW2</accession>
<reference evidence="3 4" key="1">
    <citation type="journal article" date="2019" name="Int. J. Syst. Evol. Microbiol.">
        <title>Faecalibacillus intestinalis gen. nov., sp. nov. and Faecalibacillus faecis sp. nov., isolated from human faeces.</title>
        <authorList>
            <person name="Seo B."/>
            <person name="Jeon K."/>
            <person name="Baek I."/>
            <person name="Lee Y.M."/>
            <person name="Baek K."/>
            <person name="Ko G."/>
        </authorList>
    </citation>
    <scope>NUCLEOTIDE SEQUENCE [LARGE SCALE GENOMIC DNA]</scope>
    <source>
        <strain evidence="3 4">SNUG30099</strain>
    </source>
</reference>
<keyword evidence="4" id="KW-1185">Reference proteome</keyword>
<proteinExistence type="predicted"/>
<evidence type="ECO:0000313" key="2">
    <source>
        <dbReference type="EMBL" id="MCB8562676.1"/>
    </source>
</evidence>
<evidence type="ECO:0000313" key="1">
    <source>
        <dbReference type="EMBL" id="BCL56922.1"/>
    </source>
</evidence>
<dbReference type="Proteomes" id="UP000240974">
    <property type="component" value="Unassembled WGS sequence"/>
</dbReference>
<reference evidence="1" key="2">
    <citation type="journal article" date="2020" name="Microbiol. Resour. Announc.">
        <title>Complete Genome Sequence of Faecalibacillus intestinalis JCM 34082, Isolated from Feces from a Healthy Japanese Female.</title>
        <authorList>
            <person name="Sakamoto M."/>
            <person name="Ikeyama N."/>
            <person name="Toyoda A."/>
            <person name="Murakami T."/>
            <person name="Mori H."/>
            <person name="Ohkuma M."/>
        </authorList>
    </citation>
    <scope>NUCLEOTIDE SEQUENCE</scope>
    <source>
        <strain evidence="1">14EGH31</strain>
    </source>
</reference>
<sequence>MELLERIRFITNSDYISDLACNRYLTFYQFHEIEEINIDDYSLKEWNDAAKYVSNQNKEFNNSLDAKKYICSILMHKE</sequence>
<reference evidence="2" key="4">
    <citation type="submission" date="2021-10" db="EMBL/GenBank/DDBJ databases">
        <title>Collection of gut derived symbiotic bacterial strains cultured from healthy donors.</title>
        <authorList>
            <person name="Lin H."/>
            <person name="Littmann E."/>
            <person name="Kohout C."/>
            <person name="Pamer E.G."/>
        </authorList>
    </citation>
    <scope>NUCLEOTIDE SEQUENCE</scope>
    <source>
        <strain evidence="2">DFI.5.2</strain>
    </source>
</reference>
<dbReference type="AlphaFoldDB" id="A0A2T3FYW2"/>
<gene>
    <name evidence="3" type="ORF">C7U54_08590</name>
    <name evidence="1" type="ORF">Fi14EGH31_06340</name>
    <name evidence="2" type="ORF">LJD74_11830</name>
</gene>
<organism evidence="3 4">
    <name type="scientific">Faecalibacillus intestinalis</name>
    <dbReference type="NCBI Taxonomy" id="1982626"/>
    <lineage>
        <taxon>Bacteria</taxon>
        <taxon>Bacillati</taxon>
        <taxon>Bacillota</taxon>
        <taxon>Erysipelotrichia</taxon>
        <taxon>Erysipelotrichales</taxon>
        <taxon>Coprobacillaceae</taxon>
        <taxon>Faecalibacillus</taxon>
    </lineage>
</organism>
<dbReference type="EMBL" id="PYLQ01000011">
    <property type="protein sequence ID" value="PST40460.1"/>
    <property type="molecule type" value="Genomic_DNA"/>
</dbReference>
<dbReference type="RefSeq" id="WP_107030005.1">
    <property type="nucleotide sequence ID" value="NZ_AP024085.1"/>
</dbReference>
<evidence type="ECO:0000313" key="4">
    <source>
        <dbReference type="Proteomes" id="UP000240974"/>
    </source>
</evidence>